<dbReference type="EMBL" id="AGNL01024072">
    <property type="protein sequence ID" value="EJK58868.1"/>
    <property type="molecule type" value="Genomic_DNA"/>
</dbReference>
<evidence type="ECO:0000313" key="3">
    <source>
        <dbReference type="Proteomes" id="UP000266841"/>
    </source>
</evidence>
<protein>
    <submittedName>
        <fullName evidence="2">Uncharacterized protein</fullName>
    </submittedName>
</protein>
<reference evidence="2 3" key="1">
    <citation type="journal article" date="2012" name="Genome Biol.">
        <title>Genome and low-iron response of an oceanic diatom adapted to chronic iron limitation.</title>
        <authorList>
            <person name="Lommer M."/>
            <person name="Specht M."/>
            <person name="Roy A.S."/>
            <person name="Kraemer L."/>
            <person name="Andreson R."/>
            <person name="Gutowska M.A."/>
            <person name="Wolf J."/>
            <person name="Bergner S.V."/>
            <person name="Schilhabel M.B."/>
            <person name="Klostermeier U.C."/>
            <person name="Beiko R.G."/>
            <person name="Rosenstiel P."/>
            <person name="Hippler M."/>
            <person name="Laroche J."/>
        </authorList>
    </citation>
    <scope>NUCLEOTIDE SEQUENCE [LARGE SCALE GENOMIC DNA]</scope>
    <source>
        <strain evidence="2 3">CCMP1005</strain>
    </source>
</reference>
<dbReference type="Proteomes" id="UP000266841">
    <property type="component" value="Unassembled WGS sequence"/>
</dbReference>
<evidence type="ECO:0000313" key="2">
    <source>
        <dbReference type="EMBL" id="EJK58868.1"/>
    </source>
</evidence>
<gene>
    <name evidence="2" type="ORF">THAOC_20972</name>
</gene>
<keyword evidence="1" id="KW-0732">Signal</keyword>
<feature type="chain" id="PRO_5003836624" evidence="1">
    <location>
        <begin position="24"/>
        <end position="233"/>
    </location>
</feature>
<accession>K0RYK0</accession>
<feature type="signal peptide" evidence="1">
    <location>
        <begin position="1"/>
        <end position="23"/>
    </location>
</feature>
<sequence length="233" mass="25647">MTFSLWCLRLTLVPLDFYEFAQCFSFWSGLFWLPSHSPRAPPPAPAAPHDGPEDTMPRMRSVAYATIAISSGRDRKTARPASTPGRYPHDATPVAAFLRPPHQGVGGHPPSPSMYCRHCGRTRAGGRFGIPRGRPRRAVHPVSREIVYACAPESLLTEVPALAGPRSDLHPLLLGSVQHSLFSEKLTSRTARQQIQVPTNLLGHHSTLLSFEPMTFSLWSLRLTLVPLTASDT</sequence>
<proteinExistence type="predicted"/>
<organism evidence="2 3">
    <name type="scientific">Thalassiosira oceanica</name>
    <name type="common">Marine diatom</name>
    <dbReference type="NCBI Taxonomy" id="159749"/>
    <lineage>
        <taxon>Eukaryota</taxon>
        <taxon>Sar</taxon>
        <taxon>Stramenopiles</taxon>
        <taxon>Ochrophyta</taxon>
        <taxon>Bacillariophyta</taxon>
        <taxon>Coscinodiscophyceae</taxon>
        <taxon>Thalassiosirophycidae</taxon>
        <taxon>Thalassiosirales</taxon>
        <taxon>Thalassiosiraceae</taxon>
        <taxon>Thalassiosira</taxon>
    </lineage>
</organism>
<name>K0RYK0_THAOC</name>
<dbReference type="AlphaFoldDB" id="K0RYK0"/>
<comment type="caution">
    <text evidence="2">The sequence shown here is derived from an EMBL/GenBank/DDBJ whole genome shotgun (WGS) entry which is preliminary data.</text>
</comment>
<keyword evidence="3" id="KW-1185">Reference proteome</keyword>
<evidence type="ECO:0000256" key="1">
    <source>
        <dbReference type="SAM" id="SignalP"/>
    </source>
</evidence>